<gene>
    <name evidence="16" type="ORF">ACFPN2_10445</name>
</gene>
<evidence type="ECO:0000256" key="6">
    <source>
        <dbReference type="ARBA" id="ARBA00023004"/>
    </source>
</evidence>
<dbReference type="Gene3D" id="2.40.170.20">
    <property type="entry name" value="TonB-dependent receptor, beta-barrel domain"/>
    <property type="match status" value="1"/>
</dbReference>
<sequence length="730" mass="78980">MKSTICAVLAATASAHVWAQTSEPVSQLEEVIVTAEKRIQRLQDVPASLSAVSTEQLESIRATQLADYAGYVPGLVFASRGGQGHGYIALRGLAPLGEAAAVGTYIDDTPVGSSSALAAGSTVVVDLTPYDVERIEVLRGPQGTLYGANALGGLLKYVTTQPDLERTEMRVGSELFTTSKASQEGWGVRGALSTPLIEGKLAVRGSFLVRESPGYVDNRILGLSDVNDGRQENYRVALLWQATSDLSVKLTALKQQNEVDTTNHVALDPQTLKPLGGGLPQQRYVLTPFDQELDHYAATVNWSLPWADLTYAASYSENGSQDVGDLTVSFGPLIPVLCAMSGGCAPTTTGVVPFPYRNNVKKQTHELRLSSSADGGFEWMLGSFYAREKSLYDQRLEARDSNYAIIPALAPLGIAVLSSTYEEKAVFGNATYHFTDRFDVSAGLRWARNEQGFDQFTRGPAFGNDDSTGSDSSESVVTYMANARLHLSEDAMIYARYVTGYRPGGPNVALPGVPPTVDSDSTTNYELGFKSELFNRKALLNATVFYIDWDDIQSNVVSPQNIAYLTNGGKARSKGVELETTVRPTSGLTFGLSGAYTDATILSGAAALGGLNGDRISYIPKWSGALMADYRFDVFSDWEMQLNGGYRYSGSRFSTLEHNATAQEAEAYGIVDATVALTNQRWSVQLFAKNLTDERAFLSPMAQRRGTAVLYYVTPINEPRTLGVSVDVRF</sequence>
<dbReference type="InterPro" id="IPR036942">
    <property type="entry name" value="Beta-barrel_TonB_sf"/>
</dbReference>
<evidence type="ECO:0000256" key="12">
    <source>
        <dbReference type="RuleBase" id="RU003357"/>
    </source>
</evidence>
<keyword evidence="16" id="KW-0675">Receptor</keyword>
<evidence type="ECO:0000256" key="7">
    <source>
        <dbReference type="ARBA" id="ARBA00023065"/>
    </source>
</evidence>
<dbReference type="PROSITE" id="PS52016">
    <property type="entry name" value="TONB_DEPENDENT_REC_3"/>
    <property type="match status" value="1"/>
</dbReference>
<keyword evidence="13" id="KW-0732">Signal</keyword>
<comment type="subcellular location">
    <subcellularLocation>
        <location evidence="1 11">Cell outer membrane</location>
        <topology evidence="1 11">Multi-pass membrane protein</topology>
    </subcellularLocation>
</comment>
<keyword evidence="3 11" id="KW-1134">Transmembrane beta strand</keyword>
<dbReference type="InterPro" id="IPR000531">
    <property type="entry name" value="Beta-barrel_TonB"/>
</dbReference>
<keyword evidence="9 11" id="KW-0472">Membrane</keyword>
<evidence type="ECO:0000259" key="15">
    <source>
        <dbReference type="Pfam" id="PF07715"/>
    </source>
</evidence>
<evidence type="ECO:0000256" key="11">
    <source>
        <dbReference type="PROSITE-ProRule" id="PRU01360"/>
    </source>
</evidence>
<keyword evidence="10 11" id="KW-0998">Cell outer membrane</keyword>
<dbReference type="PANTHER" id="PTHR32552">
    <property type="entry name" value="FERRICHROME IRON RECEPTOR-RELATED"/>
    <property type="match status" value="1"/>
</dbReference>
<evidence type="ECO:0000256" key="9">
    <source>
        <dbReference type="ARBA" id="ARBA00023136"/>
    </source>
</evidence>
<evidence type="ECO:0000256" key="13">
    <source>
        <dbReference type="SAM" id="SignalP"/>
    </source>
</evidence>
<dbReference type="Pfam" id="PF00593">
    <property type="entry name" value="TonB_dep_Rec_b-barrel"/>
    <property type="match status" value="1"/>
</dbReference>
<dbReference type="CDD" id="cd01347">
    <property type="entry name" value="ligand_gated_channel"/>
    <property type="match status" value="1"/>
</dbReference>
<keyword evidence="5 11" id="KW-0812">Transmembrane</keyword>
<dbReference type="EMBL" id="JBHSDU010000003">
    <property type="protein sequence ID" value="MFC4309497.1"/>
    <property type="molecule type" value="Genomic_DNA"/>
</dbReference>
<evidence type="ECO:0000259" key="14">
    <source>
        <dbReference type="Pfam" id="PF00593"/>
    </source>
</evidence>
<feature type="domain" description="TonB-dependent receptor-like beta-barrel" evidence="14">
    <location>
        <begin position="262"/>
        <end position="691"/>
    </location>
</feature>
<dbReference type="SUPFAM" id="SSF56935">
    <property type="entry name" value="Porins"/>
    <property type="match status" value="1"/>
</dbReference>
<evidence type="ECO:0000256" key="10">
    <source>
        <dbReference type="ARBA" id="ARBA00023237"/>
    </source>
</evidence>
<dbReference type="InterPro" id="IPR012910">
    <property type="entry name" value="Plug_dom"/>
</dbReference>
<dbReference type="PANTHER" id="PTHR32552:SF81">
    <property type="entry name" value="TONB-DEPENDENT OUTER MEMBRANE RECEPTOR"/>
    <property type="match status" value="1"/>
</dbReference>
<evidence type="ECO:0000256" key="2">
    <source>
        <dbReference type="ARBA" id="ARBA00022448"/>
    </source>
</evidence>
<evidence type="ECO:0000256" key="1">
    <source>
        <dbReference type="ARBA" id="ARBA00004571"/>
    </source>
</evidence>
<keyword evidence="4" id="KW-0410">Iron transport</keyword>
<evidence type="ECO:0000313" key="17">
    <source>
        <dbReference type="Proteomes" id="UP001595904"/>
    </source>
</evidence>
<evidence type="ECO:0000256" key="4">
    <source>
        <dbReference type="ARBA" id="ARBA00022496"/>
    </source>
</evidence>
<protein>
    <submittedName>
        <fullName evidence="16">TonB-dependent receptor</fullName>
    </submittedName>
</protein>
<keyword evidence="2 11" id="KW-0813">Transport</keyword>
<comment type="similarity">
    <text evidence="11 12">Belongs to the TonB-dependent receptor family.</text>
</comment>
<dbReference type="Pfam" id="PF07715">
    <property type="entry name" value="Plug"/>
    <property type="match status" value="1"/>
</dbReference>
<dbReference type="InterPro" id="IPR039426">
    <property type="entry name" value="TonB-dep_rcpt-like"/>
</dbReference>
<evidence type="ECO:0000256" key="8">
    <source>
        <dbReference type="ARBA" id="ARBA00023077"/>
    </source>
</evidence>
<organism evidence="16 17">
    <name type="scientific">Steroidobacter flavus</name>
    <dbReference type="NCBI Taxonomy" id="1842136"/>
    <lineage>
        <taxon>Bacteria</taxon>
        <taxon>Pseudomonadati</taxon>
        <taxon>Pseudomonadota</taxon>
        <taxon>Gammaproteobacteria</taxon>
        <taxon>Steroidobacterales</taxon>
        <taxon>Steroidobacteraceae</taxon>
        <taxon>Steroidobacter</taxon>
    </lineage>
</organism>
<evidence type="ECO:0000256" key="5">
    <source>
        <dbReference type="ARBA" id="ARBA00022692"/>
    </source>
</evidence>
<feature type="signal peptide" evidence="13">
    <location>
        <begin position="1"/>
        <end position="19"/>
    </location>
</feature>
<name>A0ABV8SR86_9GAMM</name>
<feature type="chain" id="PRO_5046910213" evidence="13">
    <location>
        <begin position="20"/>
        <end position="730"/>
    </location>
</feature>
<dbReference type="Proteomes" id="UP001595904">
    <property type="component" value="Unassembled WGS sequence"/>
</dbReference>
<keyword evidence="6" id="KW-0408">Iron</keyword>
<dbReference type="RefSeq" id="WP_380596547.1">
    <property type="nucleotide sequence ID" value="NZ_JBHSDU010000003.1"/>
</dbReference>
<keyword evidence="7" id="KW-0406">Ion transport</keyword>
<evidence type="ECO:0000256" key="3">
    <source>
        <dbReference type="ARBA" id="ARBA00022452"/>
    </source>
</evidence>
<reference evidence="17" key="1">
    <citation type="journal article" date="2019" name="Int. J. Syst. Evol. Microbiol.">
        <title>The Global Catalogue of Microorganisms (GCM) 10K type strain sequencing project: providing services to taxonomists for standard genome sequencing and annotation.</title>
        <authorList>
            <consortium name="The Broad Institute Genomics Platform"/>
            <consortium name="The Broad Institute Genome Sequencing Center for Infectious Disease"/>
            <person name="Wu L."/>
            <person name="Ma J."/>
        </authorList>
    </citation>
    <scope>NUCLEOTIDE SEQUENCE [LARGE SCALE GENOMIC DNA]</scope>
    <source>
        <strain evidence="17">CGMCC 1.10759</strain>
    </source>
</reference>
<proteinExistence type="inferred from homology"/>
<keyword evidence="8 12" id="KW-0798">TonB box</keyword>
<evidence type="ECO:0000313" key="16">
    <source>
        <dbReference type="EMBL" id="MFC4309497.1"/>
    </source>
</evidence>
<keyword evidence="17" id="KW-1185">Reference proteome</keyword>
<accession>A0ABV8SR86</accession>
<comment type="caution">
    <text evidence="16">The sequence shown here is derived from an EMBL/GenBank/DDBJ whole genome shotgun (WGS) entry which is preliminary data.</text>
</comment>
<feature type="domain" description="TonB-dependent receptor plug" evidence="15">
    <location>
        <begin position="42"/>
        <end position="153"/>
    </location>
</feature>